<dbReference type="VEuPathDB" id="FungiDB:PV08_10566"/>
<organism evidence="3 4">
    <name type="scientific">Exophiala spinifera</name>
    <dbReference type="NCBI Taxonomy" id="91928"/>
    <lineage>
        <taxon>Eukaryota</taxon>
        <taxon>Fungi</taxon>
        <taxon>Dikarya</taxon>
        <taxon>Ascomycota</taxon>
        <taxon>Pezizomycotina</taxon>
        <taxon>Eurotiomycetes</taxon>
        <taxon>Chaetothyriomycetidae</taxon>
        <taxon>Chaetothyriales</taxon>
        <taxon>Herpotrichiellaceae</taxon>
        <taxon>Exophiala</taxon>
    </lineage>
</organism>
<name>A0A0D1Y8E4_9EURO</name>
<sequence>MKAFFAVPALFAAAAVAAADPSWSFTFTFSDAQSTWTSATVATAAPNATTAVPTSSAWDHPSDWISTTKYNATYSSGTSTWLVPQTISYSVGETRTSMLAATVTPPSSGSNATVATKTPTASTTKTAPASTFTGAANTINGKMAGGAALAFAGLALAL</sequence>
<keyword evidence="2" id="KW-0732">Signal</keyword>
<evidence type="ECO:0008006" key="5">
    <source>
        <dbReference type="Google" id="ProtNLM"/>
    </source>
</evidence>
<feature type="region of interest" description="Disordered" evidence="1">
    <location>
        <begin position="103"/>
        <end position="126"/>
    </location>
</feature>
<dbReference type="Proteomes" id="UP000053328">
    <property type="component" value="Unassembled WGS sequence"/>
</dbReference>
<evidence type="ECO:0000313" key="4">
    <source>
        <dbReference type="Proteomes" id="UP000053328"/>
    </source>
</evidence>
<gene>
    <name evidence="3" type="ORF">PV08_10566</name>
</gene>
<protein>
    <recommendedName>
        <fullName evidence="5">WW domain-containing protein</fullName>
    </recommendedName>
</protein>
<feature type="signal peptide" evidence="2">
    <location>
        <begin position="1"/>
        <end position="19"/>
    </location>
</feature>
<evidence type="ECO:0000256" key="2">
    <source>
        <dbReference type="SAM" id="SignalP"/>
    </source>
</evidence>
<accession>A0A0D1Y8E4</accession>
<evidence type="ECO:0000256" key="1">
    <source>
        <dbReference type="SAM" id="MobiDB-lite"/>
    </source>
</evidence>
<feature type="compositionally biased region" description="Low complexity" evidence="1">
    <location>
        <begin position="112"/>
        <end position="126"/>
    </location>
</feature>
<proteinExistence type="predicted"/>
<dbReference type="EMBL" id="KN847499">
    <property type="protein sequence ID" value="KIW11266.1"/>
    <property type="molecule type" value="Genomic_DNA"/>
</dbReference>
<keyword evidence="4" id="KW-1185">Reference proteome</keyword>
<dbReference type="RefSeq" id="XP_016231482.1">
    <property type="nucleotide sequence ID" value="XM_016384880.1"/>
</dbReference>
<feature type="chain" id="PRO_5002251750" description="WW domain-containing protein" evidence="2">
    <location>
        <begin position="20"/>
        <end position="158"/>
    </location>
</feature>
<dbReference type="OrthoDB" id="4121146at2759"/>
<reference evidence="3 4" key="1">
    <citation type="submission" date="2015-01" db="EMBL/GenBank/DDBJ databases">
        <title>The Genome Sequence of Exophiala spinifera CBS89968.</title>
        <authorList>
            <consortium name="The Broad Institute Genomics Platform"/>
            <person name="Cuomo C."/>
            <person name="de Hoog S."/>
            <person name="Gorbushina A."/>
            <person name="Stielow B."/>
            <person name="Teixiera M."/>
            <person name="Abouelleil A."/>
            <person name="Chapman S.B."/>
            <person name="Priest M."/>
            <person name="Young S.K."/>
            <person name="Wortman J."/>
            <person name="Nusbaum C."/>
            <person name="Birren B."/>
        </authorList>
    </citation>
    <scope>NUCLEOTIDE SEQUENCE [LARGE SCALE GENOMIC DNA]</scope>
    <source>
        <strain evidence="3 4">CBS 89968</strain>
    </source>
</reference>
<evidence type="ECO:0000313" key="3">
    <source>
        <dbReference type="EMBL" id="KIW11266.1"/>
    </source>
</evidence>
<dbReference type="GeneID" id="27337649"/>
<dbReference type="AlphaFoldDB" id="A0A0D1Y8E4"/>
<dbReference type="HOGENOM" id="CLU_1517873_0_0_1"/>